<name>A0ABS2D5E5_9SPHN</name>
<organism evidence="1 2">
    <name type="scientific">Sphingomonas longa</name>
    <dbReference type="NCBI Taxonomy" id="2778730"/>
    <lineage>
        <taxon>Bacteria</taxon>
        <taxon>Pseudomonadati</taxon>
        <taxon>Pseudomonadota</taxon>
        <taxon>Alphaproteobacteria</taxon>
        <taxon>Sphingomonadales</taxon>
        <taxon>Sphingomonadaceae</taxon>
        <taxon>Sphingomonas</taxon>
    </lineage>
</organism>
<proteinExistence type="predicted"/>
<dbReference type="Proteomes" id="UP000763641">
    <property type="component" value="Unassembled WGS sequence"/>
</dbReference>
<evidence type="ECO:0008006" key="3">
    <source>
        <dbReference type="Google" id="ProtNLM"/>
    </source>
</evidence>
<keyword evidence="2" id="KW-1185">Reference proteome</keyword>
<evidence type="ECO:0000313" key="1">
    <source>
        <dbReference type="EMBL" id="MBM6576088.1"/>
    </source>
</evidence>
<dbReference type="RefSeq" id="WP_204197091.1">
    <property type="nucleotide sequence ID" value="NZ_JAFEMC010000002.1"/>
</dbReference>
<evidence type="ECO:0000313" key="2">
    <source>
        <dbReference type="Proteomes" id="UP000763641"/>
    </source>
</evidence>
<dbReference type="EMBL" id="JAFEMC010000002">
    <property type="protein sequence ID" value="MBM6576088.1"/>
    <property type="molecule type" value="Genomic_DNA"/>
</dbReference>
<accession>A0ABS2D5E5</accession>
<comment type="caution">
    <text evidence="1">The sequence shown here is derived from an EMBL/GenBank/DDBJ whole genome shotgun (WGS) entry which is preliminary data.</text>
</comment>
<gene>
    <name evidence="1" type="ORF">ILT43_06855</name>
</gene>
<protein>
    <recommendedName>
        <fullName evidence="3">Response regulatory domain-containing protein</fullName>
    </recommendedName>
</protein>
<sequence>MEGSDGGGKRLLVVDDGSAMHACYRRSFAAVGDGAALGAGPPTCSGLGPACATIRPPR</sequence>
<reference evidence="1 2" key="1">
    <citation type="submission" date="2020-12" db="EMBL/GenBank/DDBJ databases">
        <title>Sphingomonas sp.</title>
        <authorList>
            <person name="Kim M.K."/>
        </authorList>
    </citation>
    <scope>NUCLEOTIDE SEQUENCE [LARGE SCALE GENOMIC DNA]</scope>
    <source>
        <strain evidence="1 2">BT552</strain>
    </source>
</reference>